<accession>A0A517XYC8</accession>
<evidence type="ECO:0000313" key="6">
    <source>
        <dbReference type="EMBL" id="QDU22509.1"/>
    </source>
</evidence>
<dbReference type="PANTHER" id="PTHR35889">
    <property type="entry name" value="CYCLOINULO-OLIGOSACCHARIDE FRUCTANOTRANSFERASE-RELATED"/>
    <property type="match status" value="1"/>
</dbReference>
<dbReference type="InterPro" id="IPR011429">
    <property type="entry name" value="Cyt_c_Planctomycete-type"/>
</dbReference>
<dbReference type="InterPro" id="IPR022655">
    <property type="entry name" value="DUF1553"/>
</dbReference>
<evidence type="ECO:0000256" key="3">
    <source>
        <dbReference type="PROSITE-ProRule" id="PRU00433"/>
    </source>
</evidence>
<dbReference type="GO" id="GO:0009055">
    <property type="term" value="F:electron transfer activity"/>
    <property type="evidence" value="ECO:0007669"/>
    <property type="project" value="InterPro"/>
</dbReference>
<keyword evidence="2 3" id="KW-0408">Iron</keyword>
<keyword evidence="4" id="KW-0732">Signal</keyword>
<protein>
    <submittedName>
        <fullName evidence="6">Planctomycete cytochrome C</fullName>
    </submittedName>
</protein>
<dbReference type="KEGG" id="uli:ETAA1_44910"/>
<dbReference type="Proteomes" id="UP000319576">
    <property type="component" value="Chromosome"/>
</dbReference>
<gene>
    <name evidence="6" type="ORF">ETAA1_44910</name>
</gene>
<dbReference type="InterPro" id="IPR011444">
    <property type="entry name" value="DUF1549"/>
</dbReference>
<dbReference type="Pfam" id="PF07635">
    <property type="entry name" value="PSCyt1"/>
    <property type="match status" value="1"/>
</dbReference>
<evidence type="ECO:0000256" key="4">
    <source>
        <dbReference type="SAM" id="SignalP"/>
    </source>
</evidence>
<keyword evidence="1 3" id="KW-0479">Metal-binding</keyword>
<name>A0A517XYC8_9BACT</name>
<organism evidence="6 7">
    <name type="scientific">Urbifossiella limnaea</name>
    <dbReference type="NCBI Taxonomy" id="2528023"/>
    <lineage>
        <taxon>Bacteria</taxon>
        <taxon>Pseudomonadati</taxon>
        <taxon>Planctomycetota</taxon>
        <taxon>Planctomycetia</taxon>
        <taxon>Gemmatales</taxon>
        <taxon>Gemmataceae</taxon>
        <taxon>Urbifossiella</taxon>
    </lineage>
</organism>
<reference evidence="6 7" key="1">
    <citation type="submission" date="2019-02" db="EMBL/GenBank/DDBJ databases">
        <title>Deep-cultivation of Planctomycetes and their phenomic and genomic characterization uncovers novel biology.</title>
        <authorList>
            <person name="Wiegand S."/>
            <person name="Jogler M."/>
            <person name="Boedeker C."/>
            <person name="Pinto D."/>
            <person name="Vollmers J."/>
            <person name="Rivas-Marin E."/>
            <person name="Kohn T."/>
            <person name="Peeters S.H."/>
            <person name="Heuer A."/>
            <person name="Rast P."/>
            <person name="Oberbeckmann S."/>
            <person name="Bunk B."/>
            <person name="Jeske O."/>
            <person name="Meyerdierks A."/>
            <person name="Storesund J.E."/>
            <person name="Kallscheuer N."/>
            <person name="Luecker S."/>
            <person name="Lage O.M."/>
            <person name="Pohl T."/>
            <person name="Merkel B.J."/>
            <person name="Hornburger P."/>
            <person name="Mueller R.-W."/>
            <person name="Bruemmer F."/>
            <person name="Labrenz M."/>
            <person name="Spormann A.M."/>
            <person name="Op den Camp H."/>
            <person name="Overmann J."/>
            <person name="Amann R."/>
            <person name="Jetten M.S.M."/>
            <person name="Mascher T."/>
            <person name="Medema M.H."/>
            <person name="Devos D.P."/>
            <person name="Kaster A.-K."/>
            <person name="Ovreas L."/>
            <person name="Rohde M."/>
            <person name="Galperin M.Y."/>
            <person name="Jogler C."/>
        </authorList>
    </citation>
    <scope>NUCLEOTIDE SEQUENCE [LARGE SCALE GENOMIC DNA]</scope>
    <source>
        <strain evidence="6 7">ETA_A1</strain>
    </source>
</reference>
<keyword evidence="7" id="KW-1185">Reference proteome</keyword>
<evidence type="ECO:0000256" key="2">
    <source>
        <dbReference type="ARBA" id="ARBA00023004"/>
    </source>
</evidence>
<feature type="chain" id="PRO_5021716278" evidence="4">
    <location>
        <begin position="20"/>
        <end position="881"/>
    </location>
</feature>
<evidence type="ECO:0000313" key="7">
    <source>
        <dbReference type="Proteomes" id="UP000319576"/>
    </source>
</evidence>
<keyword evidence="3" id="KW-0349">Heme</keyword>
<sequence precursor="true">MRFPLVVALAALAAPAARAADDPKAVEFFETKIRPVLVEHCVKCHSADAESKNKLRGGLKLDTRAHWEKGGDTGPAVVPGDPSKGTLLKSLRYDGDVQMPPSGKLAAAVAADFERWIKMGAPDPRTGTAGVAKALKGLSLDEGRAFWSIQPPKASAGERTVDSFIAAKLAEKKLTPVGSADRRTLIRRATFDLHGLPPTPEEVEAFVSDADPKAFEKLIDRLLASPRYGERWARHWLDVARYAEDQAHTFAVTPKRNAYLYRDWVVRAFNADMPFDRFVTLQLAGDLLPGNANESADELFTRLAGMGFLGLGAEYYKNTAREQAIAEELDDRVDVVSRAFLGLTVSCARCHDHKFDPIPTRDYYSLAGLFYGTNLSDAPLATQAELKTYNEAQGRVKQQEAAITGVLTAAGKAAATKAVARTADYLVAARDVQAGKAKVNTAAKANELEPYFLDRWVKFTDPANASKAPAITKDWFALKADAKADAVKAAAAAVQAKLAALEVPDPLPPKGKAKGADPLAKAMFLDANAPLFVTPENAEKLFVSADQKPKLASMRTELDARKKASPPAPLQAHILSGAGSGMKVYIRGNPATKGEDAPKGFLQVLAAAPAKDFSRLDLAKSIATPDNPLTARVFVNRVWAWHFGRGLVDTPSNFGVQGGRPSHPELLDWLAVGFVQNGWSTKWLHRQIMLSATYQRAAEPQAGNTTIDAANVFLWRGSRRRLDVEAWRDSLLAVSGNLDDKLGGPTFDLHDANARRRTLYAKVSRHELDGLLRLFDFPDANVTADRRTVTTVPQQQLFALNSEFMVNQARAFAARVEKLGPTDEARVDAAYRLAFNRPPASEEAALGLAFLRQPTTPDDRLTRWQQYAQALLASNEMMYVD</sequence>
<evidence type="ECO:0000259" key="5">
    <source>
        <dbReference type="PROSITE" id="PS51007"/>
    </source>
</evidence>
<dbReference type="PANTHER" id="PTHR35889:SF3">
    <property type="entry name" value="F-BOX DOMAIN-CONTAINING PROTEIN"/>
    <property type="match status" value="1"/>
</dbReference>
<feature type="signal peptide" evidence="4">
    <location>
        <begin position="1"/>
        <end position="19"/>
    </location>
</feature>
<dbReference type="PROSITE" id="PS51007">
    <property type="entry name" value="CYTC"/>
    <property type="match status" value="1"/>
</dbReference>
<dbReference type="AlphaFoldDB" id="A0A517XYC8"/>
<dbReference type="OrthoDB" id="127107at2"/>
<dbReference type="RefSeq" id="WP_145242299.1">
    <property type="nucleotide sequence ID" value="NZ_CP036273.1"/>
</dbReference>
<dbReference type="Pfam" id="PF07583">
    <property type="entry name" value="PSCyt2"/>
    <property type="match status" value="1"/>
</dbReference>
<dbReference type="GO" id="GO:0046872">
    <property type="term" value="F:metal ion binding"/>
    <property type="evidence" value="ECO:0007669"/>
    <property type="project" value="UniProtKB-KW"/>
</dbReference>
<dbReference type="InterPro" id="IPR009056">
    <property type="entry name" value="Cyt_c-like_dom"/>
</dbReference>
<proteinExistence type="predicted"/>
<dbReference type="EMBL" id="CP036273">
    <property type="protein sequence ID" value="QDU22509.1"/>
    <property type="molecule type" value="Genomic_DNA"/>
</dbReference>
<feature type="domain" description="Cytochrome c" evidence="5">
    <location>
        <begin position="20"/>
        <end position="226"/>
    </location>
</feature>
<evidence type="ECO:0000256" key="1">
    <source>
        <dbReference type="ARBA" id="ARBA00022723"/>
    </source>
</evidence>
<dbReference type="Pfam" id="PF07587">
    <property type="entry name" value="PSD1"/>
    <property type="match status" value="1"/>
</dbReference>
<dbReference type="GO" id="GO:0020037">
    <property type="term" value="F:heme binding"/>
    <property type="evidence" value="ECO:0007669"/>
    <property type="project" value="InterPro"/>
</dbReference>